<reference evidence="2 3" key="1">
    <citation type="submission" date="2013-11" db="EMBL/GenBank/DDBJ databases">
        <title>Metagenomic analysis of a methanogenic consortium involved in long chain n-alkane degradation.</title>
        <authorList>
            <person name="Davidova I.A."/>
            <person name="Callaghan A.V."/>
            <person name="Wawrik B."/>
            <person name="Pruitt S."/>
            <person name="Marks C."/>
            <person name="Duncan K.E."/>
            <person name="Suflita J.M."/>
        </authorList>
    </citation>
    <scope>NUCLEOTIDE SEQUENCE [LARGE SCALE GENOMIC DNA]</scope>
    <source>
        <strain evidence="2 3">SPR</strain>
    </source>
</reference>
<dbReference type="Proteomes" id="UP000032233">
    <property type="component" value="Unassembled WGS sequence"/>
</dbReference>
<accession>A0A0D2JB86</accession>
<dbReference type="EMBL" id="AZAC01000003">
    <property type="protein sequence ID" value="KIX15394.1"/>
    <property type="molecule type" value="Genomic_DNA"/>
</dbReference>
<sequence>MSTLNISTTKPGGSGGNTTTPKVSRPSKAPQENQNTDSKNQVQKPASEDLEAALNEISVKFGVQVKLAQDESTGWSVVKIFNNDGSRLLRQMPPESALQMAAKARDGSLTSLLDSVV</sequence>
<comment type="caution">
    <text evidence="2">The sequence shown here is derived from an EMBL/GenBank/DDBJ whole genome shotgun (WGS) entry which is preliminary data.</text>
</comment>
<keyword evidence="3" id="KW-1185">Reference proteome</keyword>
<protein>
    <recommendedName>
        <fullName evidence="4">Flagellar protein FlaG</fullName>
    </recommendedName>
</protein>
<dbReference type="Pfam" id="PF03646">
    <property type="entry name" value="FlaG"/>
    <property type="match status" value="1"/>
</dbReference>
<organism evidence="2 3">
    <name type="scientific">Dethiosulfatarculus sandiegensis</name>
    <dbReference type="NCBI Taxonomy" id="1429043"/>
    <lineage>
        <taxon>Bacteria</taxon>
        <taxon>Pseudomonadati</taxon>
        <taxon>Thermodesulfobacteriota</taxon>
        <taxon>Desulfarculia</taxon>
        <taxon>Desulfarculales</taxon>
        <taxon>Desulfarculaceae</taxon>
        <taxon>Dethiosulfatarculus</taxon>
    </lineage>
</organism>
<dbReference type="Gene3D" id="3.30.160.170">
    <property type="entry name" value="FlaG-like"/>
    <property type="match status" value="1"/>
</dbReference>
<feature type="compositionally biased region" description="Polar residues" evidence="1">
    <location>
        <begin position="30"/>
        <end position="44"/>
    </location>
</feature>
<dbReference type="SUPFAM" id="SSF160214">
    <property type="entry name" value="FlaG-like"/>
    <property type="match status" value="1"/>
</dbReference>
<proteinExistence type="predicted"/>
<dbReference type="AlphaFoldDB" id="A0A0D2JB86"/>
<dbReference type="STRING" id="1429043.X474_03490"/>
<evidence type="ECO:0000313" key="3">
    <source>
        <dbReference type="Proteomes" id="UP000032233"/>
    </source>
</evidence>
<dbReference type="InterPro" id="IPR035924">
    <property type="entry name" value="FlaG-like_sf"/>
</dbReference>
<evidence type="ECO:0008006" key="4">
    <source>
        <dbReference type="Google" id="ProtNLM"/>
    </source>
</evidence>
<dbReference type="InParanoid" id="A0A0D2JB86"/>
<dbReference type="InterPro" id="IPR005186">
    <property type="entry name" value="FlaG"/>
</dbReference>
<name>A0A0D2JB86_9BACT</name>
<evidence type="ECO:0000313" key="2">
    <source>
        <dbReference type="EMBL" id="KIX15394.1"/>
    </source>
</evidence>
<gene>
    <name evidence="2" type="ORF">X474_03490</name>
</gene>
<feature type="compositionally biased region" description="Polar residues" evidence="1">
    <location>
        <begin position="1"/>
        <end position="22"/>
    </location>
</feature>
<dbReference type="RefSeq" id="WP_044346714.1">
    <property type="nucleotide sequence ID" value="NZ_AZAC01000003.1"/>
</dbReference>
<evidence type="ECO:0000256" key="1">
    <source>
        <dbReference type="SAM" id="MobiDB-lite"/>
    </source>
</evidence>
<feature type="region of interest" description="Disordered" evidence="1">
    <location>
        <begin position="1"/>
        <end position="46"/>
    </location>
</feature>